<evidence type="ECO:0000256" key="1">
    <source>
        <dbReference type="ARBA" id="ARBA00004604"/>
    </source>
</evidence>
<feature type="compositionally biased region" description="Basic and acidic residues" evidence="5">
    <location>
        <begin position="116"/>
        <end position="129"/>
    </location>
</feature>
<evidence type="ECO:0000256" key="2">
    <source>
        <dbReference type="ARBA" id="ARBA00007774"/>
    </source>
</evidence>
<reference evidence="6 7" key="1">
    <citation type="journal article" date="2023" name="Arcadia Sci">
        <title>De novo assembly of a long-read Amblyomma americanum tick genome.</title>
        <authorList>
            <person name="Chou S."/>
            <person name="Poskanzer K.E."/>
            <person name="Rollins M."/>
            <person name="Thuy-Boun P.S."/>
        </authorList>
    </citation>
    <scope>NUCLEOTIDE SEQUENCE [LARGE SCALE GENOMIC DNA]</scope>
    <source>
        <strain evidence="6">F_SG_1</strain>
        <tissue evidence="6">Salivary glands</tissue>
    </source>
</reference>
<evidence type="ECO:0000256" key="4">
    <source>
        <dbReference type="ARBA" id="ARBA00023242"/>
    </source>
</evidence>
<feature type="compositionally biased region" description="Basic and acidic residues" evidence="5">
    <location>
        <begin position="79"/>
        <end position="93"/>
    </location>
</feature>
<keyword evidence="3" id="KW-0597">Phosphoprotein</keyword>
<comment type="similarity">
    <text evidence="2">Belongs to the UTP14 family.</text>
</comment>
<dbReference type="Proteomes" id="UP001321473">
    <property type="component" value="Unassembled WGS sequence"/>
</dbReference>
<dbReference type="GO" id="GO:0032040">
    <property type="term" value="C:small-subunit processome"/>
    <property type="evidence" value="ECO:0007669"/>
    <property type="project" value="InterPro"/>
</dbReference>
<feature type="region of interest" description="Disordered" evidence="5">
    <location>
        <begin position="1"/>
        <end position="158"/>
    </location>
</feature>
<organism evidence="6 7">
    <name type="scientific">Amblyomma americanum</name>
    <name type="common">Lone star tick</name>
    <dbReference type="NCBI Taxonomy" id="6943"/>
    <lineage>
        <taxon>Eukaryota</taxon>
        <taxon>Metazoa</taxon>
        <taxon>Ecdysozoa</taxon>
        <taxon>Arthropoda</taxon>
        <taxon>Chelicerata</taxon>
        <taxon>Arachnida</taxon>
        <taxon>Acari</taxon>
        <taxon>Parasitiformes</taxon>
        <taxon>Ixodida</taxon>
        <taxon>Ixodoidea</taxon>
        <taxon>Ixodidae</taxon>
        <taxon>Amblyomminae</taxon>
        <taxon>Amblyomma</taxon>
    </lineage>
</organism>
<feature type="compositionally biased region" description="Basic and acidic residues" evidence="5">
    <location>
        <begin position="1"/>
        <end position="10"/>
    </location>
</feature>
<name>A0AAQ4FE13_AMBAM</name>
<accession>A0AAQ4FE13</accession>
<keyword evidence="4" id="KW-0539">Nucleus</keyword>
<feature type="compositionally biased region" description="Basic and acidic residues" evidence="5">
    <location>
        <begin position="41"/>
        <end position="56"/>
    </location>
</feature>
<protein>
    <submittedName>
        <fullName evidence="6">Uncharacterized protein</fullName>
    </submittedName>
</protein>
<dbReference type="Pfam" id="PF04615">
    <property type="entry name" value="Utp14"/>
    <property type="match status" value="1"/>
</dbReference>
<dbReference type="PANTHER" id="PTHR14150">
    <property type="entry name" value="U3 SMALL NUCLEOLAR RNA-ASSOCIATED PROTEIN 14"/>
    <property type="match status" value="1"/>
</dbReference>
<feature type="region of interest" description="Disordered" evidence="5">
    <location>
        <begin position="318"/>
        <end position="339"/>
    </location>
</feature>
<feature type="compositionally biased region" description="Basic and acidic residues" evidence="5">
    <location>
        <begin position="318"/>
        <end position="328"/>
    </location>
</feature>
<keyword evidence="7" id="KW-1185">Reference proteome</keyword>
<evidence type="ECO:0000313" key="6">
    <source>
        <dbReference type="EMBL" id="KAK8784965.1"/>
    </source>
</evidence>
<evidence type="ECO:0000256" key="3">
    <source>
        <dbReference type="ARBA" id="ARBA00022553"/>
    </source>
</evidence>
<gene>
    <name evidence="6" type="ORF">V5799_008673</name>
</gene>
<proteinExistence type="inferred from homology"/>
<comment type="caution">
    <text evidence="6">The sequence shown here is derived from an EMBL/GenBank/DDBJ whole genome shotgun (WGS) entry which is preliminary data.</text>
</comment>
<feature type="compositionally biased region" description="Acidic residues" evidence="5">
    <location>
        <begin position="148"/>
        <end position="157"/>
    </location>
</feature>
<dbReference type="EMBL" id="JARKHS020004066">
    <property type="protein sequence ID" value="KAK8784965.1"/>
    <property type="molecule type" value="Genomic_DNA"/>
</dbReference>
<dbReference type="GO" id="GO:0006364">
    <property type="term" value="P:rRNA processing"/>
    <property type="evidence" value="ECO:0007669"/>
    <property type="project" value="InterPro"/>
</dbReference>
<evidence type="ECO:0000313" key="7">
    <source>
        <dbReference type="Proteomes" id="UP001321473"/>
    </source>
</evidence>
<dbReference type="AlphaFoldDB" id="A0AAQ4FE13"/>
<dbReference type="PANTHER" id="PTHR14150:SF12">
    <property type="entry name" value="U3 SMALL NUCLEOLAR RNA-ASSOCIATED PROTEIN 14 HOMOLOG A"/>
    <property type="match status" value="1"/>
</dbReference>
<dbReference type="InterPro" id="IPR006709">
    <property type="entry name" value="SSU_processome_Utp14"/>
</dbReference>
<evidence type="ECO:0000256" key="5">
    <source>
        <dbReference type="SAM" id="MobiDB-lite"/>
    </source>
</evidence>
<comment type="subcellular location">
    <subcellularLocation>
        <location evidence="1">Nucleus</location>
        <location evidence="1">Nucleolus</location>
    </subcellularLocation>
</comment>
<sequence length="339" mass="37870">MAEDIDKLFDSLDEPTAKKRKAKRSDLKLKRQEKGKKKSVSFKETDSGEGREKKSVCDPTAGSADDLEDVKNEAQLSETLERRQTLSDLEALKQDSTPGLVRQKLRAPQSDVPSAEPEKVEVDPTKFLEVKQQVLRSKAPDLSGPADEALDDEEAETEQVVTIAEAFADDDVISAFREEKEAQVKQDEPQGVDLYLPGWGAWGGGGIKADRKKRQRFFVKPPPAPPRKDQALGNVIMSEAKEEKLEAHQVDVLPFSISKVKLFESTISHPVGSMWNPETSFRELTAPKVVAKLGQVIDPIDADALLLKNKSEAVDKLLERQKAEEERQQQPPRRGRRKK</sequence>